<evidence type="ECO:0000259" key="1">
    <source>
        <dbReference type="Pfam" id="PF05368"/>
    </source>
</evidence>
<dbReference type="Proteomes" id="UP000565262">
    <property type="component" value="Unassembled WGS sequence"/>
</dbReference>
<comment type="caution">
    <text evidence="2">The sequence shown here is derived from an EMBL/GenBank/DDBJ whole genome shotgun (WGS) entry which is preliminary data.</text>
</comment>
<dbReference type="AlphaFoldDB" id="A0A839IRR1"/>
<feature type="domain" description="NmrA-like" evidence="1">
    <location>
        <begin position="2"/>
        <end position="253"/>
    </location>
</feature>
<dbReference type="InterPro" id="IPR008030">
    <property type="entry name" value="NmrA-like"/>
</dbReference>
<gene>
    <name evidence="2" type="ORF">H4O21_10940</name>
</gene>
<organism evidence="2 3">
    <name type="scientific">Oceanospirillum sediminis</name>
    <dbReference type="NCBI Taxonomy" id="2760088"/>
    <lineage>
        <taxon>Bacteria</taxon>
        <taxon>Pseudomonadati</taxon>
        <taxon>Pseudomonadota</taxon>
        <taxon>Gammaproteobacteria</taxon>
        <taxon>Oceanospirillales</taxon>
        <taxon>Oceanospirillaceae</taxon>
        <taxon>Oceanospirillum</taxon>
    </lineage>
</organism>
<dbReference type="Gene3D" id="3.90.25.10">
    <property type="entry name" value="UDP-galactose 4-epimerase, domain 1"/>
    <property type="match status" value="1"/>
</dbReference>
<protein>
    <submittedName>
        <fullName evidence="2">SDR family oxidoreductase</fullName>
    </submittedName>
</protein>
<dbReference type="EMBL" id="JACJFM010000012">
    <property type="protein sequence ID" value="MBB1487127.1"/>
    <property type="molecule type" value="Genomic_DNA"/>
</dbReference>
<keyword evidence="3" id="KW-1185">Reference proteome</keyword>
<dbReference type="PANTHER" id="PTHR47129">
    <property type="entry name" value="QUINONE OXIDOREDUCTASE 2"/>
    <property type="match status" value="1"/>
</dbReference>
<dbReference type="SUPFAM" id="SSF51735">
    <property type="entry name" value="NAD(P)-binding Rossmann-fold domains"/>
    <property type="match status" value="1"/>
</dbReference>
<accession>A0A839IRR1</accession>
<dbReference type="Gene3D" id="3.40.50.720">
    <property type="entry name" value="NAD(P)-binding Rossmann-like Domain"/>
    <property type="match status" value="1"/>
</dbReference>
<dbReference type="PANTHER" id="PTHR47129:SF1">
    <property type="entry name" value="NMRA-LIKE DOMAIN-CONTAINING PROTEIN"/>
    <property type="match status" value="1"/>
</dbReference>
<sequence length="284" mass="29901">MIAITGANGQLGRLVIAALLEKVSADQIIALVRNPDNAADFKAQGIHVRQADYNAPDTLPAALAGVDKLLLISGSEVGQRVPQHKAVIDAAKEAGISLLAYTSILNADKSPLMLAAEHKVTEEMIRESGLPAVILRNGWYNENYTAQTNDITGLGVVAGAVGEGQIASAARRDYAEAAAIVLASAEDHTGKVYELAGSSAFTLAEFAAEIAEQSGKTINYQPMDEQSFKDLLVQVGLPEGFAGALADAEHHASKGWLYDNGLTLEKLLGRKTISLKQSIAEALA</sequence>
<dbReference type="RefSeq" id="WP_182808912.1">
    <property type="nucleotide sequence ID" value="NZ_JACJFM010000012.1"/>
</dbReference>
<dbReference type="Pfam" id="PF05368">
    <property type="entry name" value="NmrA"/>
    <property type="match status" value="1"/>
</dbReference>
<reference evidence="2 3" key="1">
    <citation type="submission" date="2020-08" db="EMBL/GenBank/DDBJ databases">
        <title>Oceanospirillum sp. nov. isolated from marine sediment.</title>
        <authorList>
            <person name="Ji X."/>
        </authorList>
    </citation>
    <scope>NUCLEOTIDE SEQUENCE [LARGE SCALE GENOMIC DNA]</scope>
    <source>
        <strain evidence="2 3">D5</strain>
    </source>
</reference>
<dbReference type="CDD" id="cd05269">
    <property type="entry name" value="TMR_SDR_a"/>
    <property type="match status" value="1"/>
</dbReference>
<evidence type="ECO:0000313" key="2">
    <source>
        <dbReference type="EMBL" id="MBB1487127.1"/>
    </source>
</evidence>
<dbReference type="InterPro" id="IPR052718">
    <property type="entry name" value="NmrA-type_oxidoreductase"/>
</dbReference>
<evidence type="ECO:0000313" key="3">
    <source>
        <dbReference type="Proteomes" id="UP000565262"/>
    </source>
</evidence>
<proteinExistence type="predicted"/>
<name>A0A839IRR1_9GAMM</name>
<dbReference type="InterPro" id="IPR036291">
    <property type="entry name" value="NAD(P)-bd_dom_sf"/>
</dbReference>